<reference evidence="5 6" key="1">
    <citation type="submission" date="2018-06" db="EMBL/GenBank/DDBJ databases">
        <title>Complete Genomes of Monosporascus.</title>
        <authorList>
            <person name="Robinson A.J."/>
            <person name="Natvig D.O."/>
        </authorList>
    </citation>
    <scope>NUCLEOTIDE SEQUENCE [LARGE SCALE GENOMIC DNA]</scope>
    <source>
        <strain evidence="5 6">CBS 110550</strain>
    </source>
</reference>
<dbReference type="PROSITE" id="PS51808">
    <property type="entry name" value="CHCH"/>
    <property type="match status" value="1"/>
</dbReference>
<dbReference type="GO" id="GO:0005758">
    <property type="term" value="C:mitochondrial intermembrane space"/>
    <property type="evidence" value="ECO:0007669"/>
    <property type="project" value="TreeGrafter"/>
</dbReference>
<dbReference type="STRING" id="155417.A0A4Q4TJP5"/>
<dbReference type="SUPFAM" id="SSF47694">
    <property type="entry name" value="Cytochrome c oxidase subunit h"/>
    <property type="match status" value="1"/>
</dbReference>
<dbReference type="PANTHER" id="PTHR47677:SF1">
    <property type="entry name" value="CYTOCHROME C OXIDASE ASSEMBLY FACTOR 6"/>
    <property type="match status" value="1"/>
</dbReference>
<evidence type="ECO:0000313" key="6">
    <source>
        <dbReference type="Proteomes" id="UP000293360"/>
    </source>
</evidence>
<name>A0A4Q4TJP5_9PEZI</name>
<dbReference type="PANTHER" id="PTHR47677">
    <property type="entry name" value="CYTOCHROME C OXIDASE ASSEMBLY FACTOR 6"/>
    <property type="match status" value="1"/>
</dbReference>
<keyword evidence="6" id="KW-1185">Reference proteome</keyword>
<dbReference type="Proteomes" id="UP000293360">
    <property type="component" value="Unassembled WGS sequence"/>
</dbReference>
<dbReference type="Pfam" id="PF02297">
    <property type="entry name" value="COX6B"/>
    <property type="match status" value="1"/>
</dbReference>
<comment type="caution">
    <text evidence="5">The sequence shown here is derived from an EMBL/GenBank/DDBJ whole genome shotgun (WGS) entry which is preliminary data.</text>
</comment>
<evidence type="ECO:0000313" key="5">
    <source>
        <dbReference type="EMBL" id="RYP05493.1"/>
    </source>
</evidence>
<gene>
    <name evidence="5" type="ORF">DL764_003753</name>
</gene>
<evidence type="ECO:0000256" key="4">
    <source>
        <dbReference type="ARBA" id="ARBA00023157"/>
    </source>
</evidence>
<dbReference type="InterPro" id="IPR048280">
    <property type="entry name" value="COX6B-like"/>
</dbReference>
<proteinExistence type="inferred from homology"/>
<dbReference type="GO" id="GO:0033617">
    <property type="term" value="P:mitochondrial respiratory chain complex IV assembly"/>
    <property type="evidence" value="ECO:0007669"/>
    <property type="project" value="TreeGrafter"/>
</dbReference>
<dbReference type="AlphaFoldDB" id="A0A4Q4TJP5"/>
<protein>
    <recommendedName>
        <fullName evidence="7">Cytochrome c oxidase assembly factor 6</fullName>
    </recommendedName>
</protein>
<dbReference type="EMBL" id="QJNU01000168">
    <property type="protein sequence ID" value="RYP05493.1"/>
    <property type="molecule type" value="Genomic_DNA"/>
</dbReference>
<evidence type="ECO:0000256" key="2">
    <source>
        <dbReference type="ARBA" id="ARBA00006425"/>
    </source>
</evidence>
<accession>A0A4Q4TJP5</accession>
<dbReference type="InterPro" id="IPR036549">
    <property type="entry name" value="CX6/COA6-like_sf"/>
</dbReference>
<sequence>MGLFDFLSSAEDKRREEIRTGAVAPDRSERQRCWDARDAFWRCLDKHQVIDSLSGEGKRIADRECAPEHRVFERDCASAWVTYFKKYRVADYQKKKTIERLEKEGANKMPVQSSSDLPASAGRLGEEGFVGPSGRLAARGRVALLGGGRWAAAIRLLRQPDPTDDLRGQALGRLHEEAEIAGHPQRCPVELNWKEKVNSDWEYGTRPPFRPEASTS</sequence>
<organism evidence="5 6">
    <name type="scientific">Monosporascus ibericus</name>
    <dbReference type="NCBI Taxonomy" id="155417"/>
    <lineage>
        <taxon>Eukaryota</taxon>
        <taxon>Fungi</taxon>
        <taxon>Dikarya</taxon>
        <taxon>Ascomycota</taxon>
        <taxon>Pezizomycotina</taxon>
        <taxon>Sordariomycetes</taxon>
        <taxon>Xylariomycetidae</taxon>
        <taxon>Xylariales</taxon>
        <taxon>Xylariales incertae sedis</taxon>
        <taxon>Monosporascus</taxon>
    </lineage>
</organism>
<evidence type="ECO:0000256" key="1">
    <source>
        <dbReference type="ARBA" id="ARBA00004173"/>
    </source>
</evidence>
<comment type="similarity">
    <text evidence="2">Belongs to the cytochrome c oxidase subunit 6B family.</text>
</comment>
<dbReference type="OrthoDB" id="5545577at2759"/>
<keyword evidence="4" id="KW-1015">Disulfide bond</keyword>
<dbReference type="InterPro" id="IPR048281">
    <property type="entry name" value="COA6_fun"/>
</dbReference>
<comment type="subcellular location">
    <subcellularLocation>
        <location evidence="1">Mitochondrion</location>
    </subcellularLocation>
</comment>
<dbReference type="Gene3D" id="1.10.10.140">
    <property type="entry name" value="Cytochrome c oxidase, subunit VIb"/>
    <property type="match status" value="1"/>
</dbReference>
<evidence type="ECO:0008006" key="7">
    <source>
        <dbReference type="Google" id="ProtNLM"/>
    </source>
</evidence>
<keyword evidence="3" id="KW-0496">Mitochondrion</keyword>
<evidence type="ECO:0000256" key="3">
    <source>
        <dbReference type="ARBA" id="ARBA00023128"/>
    </source>
</evidence>